<comment type="caution">
    <text evidence="2">The sequence shown here is derived from an EMBL/GenBank/DDBJ whole genome shotgun (WGS) entry which is preliminary data.</text>
</comment>
<organism evidence="2 3">
    <name type="scientific">Tilletia horrida</name>
    <dbReference type="NCBI Taxonomy" id="155126"/>
    <lineage>
        <taxon>Eukaryota</taxon>
        <taxon>Fungi</taxon>
        <taxon>Dikarya</taxon>
        <taxon>Basidiomycota</taxon>
        <taxon>Ustilaginomycotina</taxon>
        <taxon>Exobasidiomycetes</taxon>
        <taxon>Tilletiales</taxon>
        <taxon>Tilletiaceae</taxon>
        <taxon>Tilletia</taxon>
    </lineage>
</organism>
<reference evidence="2" key="1">
    <citation type="journal article" date="2023" name="PhytoFront">
        <title>Draft Genome Resources of Seven Strains of Tilletia horrida, Causal Agent of Kernel Smut of Rice.</title>
        <authorList>
            <person name="Khanal S."/>
            <person name="Antony Babu S."/>
            <person name="Zhou X.G."/>
        </authorList>
    </citation>
    <scope>NUCLEOTIDE SEQUENCE</scope>
    <source>
        <strain evidence="2">TX3</strain>
    </source>
</reference>
<keyword evidence="3" id="KW-1185">Reference proteome</keyword>
<evidence type="ECO:0000313" key="2">
    <source>
        <dbReference type="EMBL" id="KAK0523211.1"/>
    </source>
</evidence>
<protein>
    <submittedName>
        <fullName evidence="2">Uncharacterized protein</fullName>
    </submittedName>
</protein>
<feature type="compositionally biased region" description="Basic and acidic residues" evidence="1">
    <location>
        <begin position="103"/>
        <end position="125"/>
    </location>
</feature>
<gene>
    <name evidence="2" type="ORF">OC842_006224</name>
</gene>
<feature type="compositionally biased region" description="Basic and acidic residues" evidence="1">
    <location>
        <begin position="1"/>
        <end position="15"/>
    </location>
</feature>
<dbReference type="AlphaFoldDB" id="A0AAN6G6C5"/>
<name>A0AAN6G6C5_9BASI</name>
<sequence length="157" mass="17614">MPGHHESADVHRQEPQARPAVKTDSSQARLALKADLPTPPLPDMHNQPESAHEKAKSRCNTTQRHSPPMRAPRQPWRNFRVKTFNGRPPGGWEHLYKKGKAKQSADAEPAKQETAKQDADADAEQKAGLQGRKRKREEDTEVDRAEAGEHDDSHNIS</sequence>
<evidence type="ECO:0000256" key="1">
    <source>
        <dbReference type="SAM" id="MobiDB-lite"/>
    </source>
</evidence>
<evidence type="ECO:0000313" key="3">
    <source>
        <dbReference type="Proteomes" id="UP001176521"/>
    </source>
</evidence>
<proteinExistence type="predicted"/>
<dbReference type="EMBL" id="JAPDMQ010000530">
    <property type="protein sequence ID" value="KAK0523211.1"/>
    <property type="molecule type" value="Genomic_DNA"/>
</dbReference>
<accession>A0AAN6G6C5</accession>
<feature type="region of interest" description="Disordered" evidence="1">
    <location>
        <begin position="1"/>
        <end position="157"/>
    </location>
</feature>
<feature type="compositionally biased region" description="Basic and acidic residues" evidence="1">
    <location>
        <begin position="136"/>
        <end position="157"/>
    </location>
</feature>
<dbReference type="Proteomes" id="UP001176521">
    <property type="component" value="Unassembled WGS sequence"/>
</dbReference>